<feature type="signal peptide" evidence="1">
    <location>
        <begin position="1"/>
        <end position="40"/>
    </location>
</feature>
<evidence type="ECO:0000313" key="2">
    <source>
        <dbReference type="EMBL" id="MFC7581453.1"/>
    </source>
</evidence>
<dbReference type="EMBL" id="JBHTEF010000001">
    <property type="protein sequence ID" value="MFC7581453.1"/>
    <property type="molecule type" value="Genomic_DNA"/>
</dbReference>
<dbReference type="InterPro" id="IPR047808">
    <property type="entry name" value="CueP-like"/>
</dbReference>
<sequence length="214" mass="21678">MNTNTSTPPRILRQGRRWLAAGLGTALLASSLALSGCASGASGSGGPASSASPADVILSSHGLAGRDAAGVIDALEAQDVDDRPAGLTASVRPDELMLADGAGHQASLPIPEDRFYLSVAPYVSQTHECHYHSLTTCTGELGDTDVRIRVTDDATGEALVDGAMTTADNGFIGLWLPRGIRATLSVEADGGTATAAVSTSGDEAATCLTTLQLS</sequence>
<dbReference type="Pfam" id="PF21172">
    <property type="entry name" value="CueP"/>
    <property type="match status" value="1"/>
</dbReference>
<organism evidence="2 3">
    <name type="scientific">Schaalia naturae</name>
    <dbReference type="NCBI Taxonomy" id="635203"/>
    <lineage>
        <taxon>Bacteria</taxon>
        <taxon>Bacillati</taxon>
        <taxon>Actinomycetota</taxon>
        <taxon>Actinomycetes</taxon>
        <taxon>Actinomycetales</taxon>
        <taxon>Actinomycetaceae</taxon>
        <taxon>Schaalia</taxon>
    </lineage>
</organism>
<dbReference type="RefSeq" id="WP_380974785.1">
    <property type="nucleotide sequence ID" value="NZ_JBHTEF010000001.1"/>
</dbReference>
<accession>A0ABW2SQ28</accession>
<evidence type="ECO:0000256" key="1">
    <source>
        <dbReference type="SAM" id="SignalP"/>
    </source>
</evidence>
<name>A0ABW2SQ28_9ACTO</name>
<gene>
    <name evidence="2" type="ORF">ACFQWG_09635</name>
</gene>
<keyword evidence="1" id="KW-0732">Signal</keyword>
<feature type="chain" id="PRO_5047422471" evidence="1">
    <location>
        <begin position="41"/>
        <end position="214"/>
    </location>
</feature>
<dbReference type="Gene3D" id="2.60.40.3700">
    <property type="match status" value="1"/>
</dbReference>
<evidence type="ECO:0000313" key="3">
    <source>
        <dbReference type="Proteomes" id="UP001596527"/>
    </source>
</evidence>
<comment type="caution">
    <text evidence="2">The sequence shown here is derived from an EMBL/GenBank/DDBJ whole genome shotgun (WGS) entry which is preliminary data.</text>
</comment>
<dbReference type="NCBIfam" id="NF038094">
    <property type="entry name" value="CueP_fam"/>
    <property type="match status" value="1"/>
</dbReference>
<dbReference type="Proteomes" id="UP001596527">
    <property type="component" value="Unassembled WGS sequence"/>
</dbReference>
<keyword evidence="3" id="KW-1185">Reference proteome</keyword>
<protein>
    <submittedName>
        <fullName evidence="2">CueP family metal-binding protein</fullName>
    </submittedName>
</protein>
<proteinExistence type="predicted"/>
<reference evidence="3" key="1">
    <citation type="journal article" date="2019" name="Int. J. Syst. Evol. Microbiol.">
        <title>The Global Catalogue of Microorganisms (GCM) 10K type strain sequencing project: providing services to taxonomists for standard genome sequencing and annotation.</title>
        <authorList>
            <consortium name="The Broad Institute Genomics Platform"/>
            <consortium name="The Broad Institute Genome Sequencing Center for Infectious Disease"/>
            <person name="Wu L."/>
            <person name="Ma J."/>
        </authorList>
    </citation>
    <scope>NUCLEOTIDE SEQUENCE [LARGE SCALE GENOMIC DNA]</scope>
    <source>
        <strain evidence="3">CCUG 56698</strain>
    </source>
</reference>